<dbReference type="EMBL" id="MJIL01000099">
    <property type="protein sequence ID" value="OLQ69927.1"/>
    <property type="molecule type" value="Genomic_DNA"/>
</dbReference>
<gene>
    <name evidence="2" type="ORF">BIT28_10265</name>
</gene>
<evidence type="ECO:0000313" key="3">
    <source>
        <dbReference type="Proteomes" id="UP000186905"/>
    </source>
</evidence>
<dbReference type="Proteomes" id="UP000186905">
    <property type="component" value="Unassembled WGS sequence"/>
</dbReference>
<accession>A0A1Q9G6G7</accession>
<dbReference type="Pfam" id="PF26610">
    <property type="entry name" value="YbbD_head"/>
    <property type="match status" value="1"/>
</dbReference>
<comment type="caution">
    <text evidence="2">The sequence shown here is derived from an EMBL/GenBank/DDBJ whole genome shotgun (WGS) entry which is preliminary data.</text>
</comment>
<proteinExistence type="predicted"/>
<protein>
    <recommendedName>
        <fullName evidence="1">YbbD head domain-containing protein</fullName>
    </recommendedName>
</protein>
<feature type="domain" description="YbbD head" evidence="1">
    <location>
        <begin position="22"/>
        <end position="72"/>
    </location>
</feature>
<sequence>MKMFFTIALLSLSLTLFYFSEEKVMNSFKNYDELVQSGIIDKGWLPPYLPRSATNIEEEHYVDTNIVYATFDFHPDDILNDSDCKIKETLEFVTTYSCEYRGSNLKITMFNTGHADLFSQPK</sequence>
<dbReference type="OrthoDB" id="6049507at2"/>
<dbReference type="AlphaFoldDB" id="A0A1Q9G6G7"/>
<evidence type="ECO:0000313" key="2">
    <source>
        <dbReference type="EMBL" id="OLQ69927.1"/>
    </source>
</evidence>
<organism evidence="2 3">
    <name type="scientific">Photobacterium proteolyticum</name>
    <dbReference type="NCBI Taxonomy" id="1903952"/>
    <lineage>
        <taxon>Bacteria</taxon>
        <taxon>Pseudomonadati</taxon>
        <taxon>Pseudomonadota</taxon>
        <taxon>Gammaproteobacteria</taxon>
        <taxon>Vibrionales</taxon>
        <taxon>Vibrionaceae</taxon>
        <taxon>Photobacterium</taxon>
    </lineage>
</organism>
<keyword evidence="3" id="KW-1185">Reference proteome</keyword>
<dbReference type="InterPro" id="IPR058827">
    <property type="entry name" value="YbbD_head"/>
</dbReference>
<name>A0A1Q9G6G7_9GAMM</name>
<evidence type="ECO:0000259" key="1">
    <source>
        <dbReference type="Pfam" id="PF26610"/>
    </source>
</evidence>
<reference evidence="2 3" key="1">
    <citation type="submission" date="2016-09" db="EMBL/GenBank/DDBJ databases">
        <title>Photobacterium proteolyticum sp. nov. a protease producing bacterium isolated from ocean sediments of Laizhou Bay.</title>
        <authorList>
            <person name="Li Y."/>
        </authorList>
    </citation>
    <scope>NUCLEOTIDE SEQUENCE [LARGE SCALE GENOMIC DNA]</scope>
    <source>
        <strain evidence="2 3">13-12</strain>
    </source>
</reference>